<evidence type="ECO:0008006" key="7">
    <source>
        <dbReference type="Google" id="ProtNLM"/>
    </source>
</evidence>
<dbReference type="Proteomes" id="UP000298663">
    <property type="component" value="Unassembled WGS sequence"/>
</dbReference>
<keyword evidence="4" id="KW-0949">S-adenosyl-L-methionine</keyword>
<dbReference type="AlphaFoldDB" id="A0A4U5LP41"/>
<evidence type="ECO:0000256" key="2">
    <source>
        <dbReference type="ARBA" id="ARBA00022603"/>
    </source>
</evidence>
<dbReference type="PANTHER" id="PTHR10867">
    <property type="entry name" value="NNMT/PNMT/TEMT FAMILY MEMBER"/>
    <property type="match status" value="1"/>
</dbReference>
<dbReference type="SUPFAM" id="SSF53335">
    <property type="entry name" value="S-adenosyl-L-methionine-dependent methyltransferases"/>
    <property type="match status" value="1"/>
</dbReference>
<organism evidence="5 6">
    <name type="scientific">Steinernema carpocapsae</name>
    <name type="common">Entomopathogenic nematode</name>
    <dbReference type="NCBI Taxonomy" id="34508"/>
    <lineage>
        <taxon>Eukaryota</taxon>
        <taxon>Metazoa</taxon>
        <taxon>Ecdysozoa</taxon>
        <taxon>Nematoda</taxon>
        <taxon>Chromadorea</taxon>
        <taxon>Rhabditida</taxon>
        <taxon>Tylenchina</taxon>
        <taxon>Panagrolaimomorpha</taxon>
        <taxon>Strongyloidoidea</taxon>
        <taxon>Steinernematidae</taxon>
        <taxon>Steinernema</taxon>
    </lineage>
</organism>
<keyword evidence="3" id="KW-0808">Transferase</keyword>
<comment type="similarity">
    <text evidence="1">Belongs to the class I-like SAM-binding methyltransferase superfamily. NNMT/PNMT/TEMT family.</text>
</comment>
<accession>A0A4U5LP41</accession>
<dbReference type="STRING" id="34508.A0A4U5LP41"/>
<dbReference type="PANTHER" id="PTHR10867:SF38">
    <property type="entry name" value="NICOTINAMIDE N-METHYLTRANSFERASE"/>
    <property type="match status" value="1"/>
</dbReference>
<evidence type="ECO:0000256" key="1">
    <source>
        <dbReference type="ARBA" id="ARBA00007996"/>
    </source>
</evidence>
<dbReference type="Pfam" id="PF01234">
    <property type="entry name" value="NNMT_PNMT_TEMT"/>
    <property type="match status" value="1"/>
</dbReference>
<dbReference type="Gene3D" id="3.40.50.150">
    <property type="entry name" value="Vaccinia Virus protein VP39"/>
    <property type="match status" value="1"/>
</dbReference>
<dbReference type="NCBIfam" id="NF041360">
    <property type="entry name" value="GntF_guanitoxin"/>
    <property type="match status" value="1"/>
</dbReference>
<proteinExistence type="inferred from homology"/>
<comment type="caution">
    <text evidence="5">The sequence shown here is derived from an EMBL/GenBank/DDBJ whole genome shotgun (WGS) entry which is preliminary data.</text>
</comment>
<dbReference type="PROSITE" id="PS51681">
    <property type="entry name" value="SAM_MT_NNMT_PNMT_TEMT"/>
    <property type="match status" value="1"/>
</dbReference>
<dbReference type="InterPro" id="IPR053384">
    <property type="entry name" value="SAM-dep_methyltransferase"/>
</dbReference>
<dbReference type="InterPro" id="IPR029063">
    <property type="entry name" value="SAM-dependent_MTases_sf"/>
</dbReference>
<dbReference type="GO" id="GO:0005829">
    <property type="term" value="C:cytosol"/>
    <property type="evidence" value="ECO:0007669"/>
    <property type="project" value="TreeGrafter"/>
</dbReference>
<reference evidence="5 6" key="1">
    <citation type="journal article" date="2015" name="Genome Biol.">
        <title>Comparative genomics of Steinernema reveals deeply conserved gene regulatory networks.</title>
        <authorList>
            <person name="Dillman A.R."/>
            <person name="Macchietto M."/>
            <person name="Porter C.F."/>
            <person name="Rogers A."/>
            <person name="Williams B."/>
            <person name="Antoshechkin I."/>
            <person name="Lee M.M."/>
            <person name="Goodwin Z."/>
            <person name="Lu X."/>
            <person name="Lewis E.E."/>
            <person name="Goodrich-Blair H."/>
            <person name="Stock S.P."/>
            <person name="Adams B.J."/>
            <person name="Sternberg P.W."/>
            <person name="Mortazavi A."/>
        </authorList>
    </citation>
    <scope>NUCLEOTIDE SEQUENCE [LARGE SCALE GENOMIC DNA]</scope>
    <source>
        <strain evidence="5 6">ALL</strain>
    </source>
</reference>
<dbReference type="GO" id="GO:0008170">
    <property type="term" value="F:N-methyltransferase activity"/>
    <property type="evidence" value="ECO:0007669"/>
    <property type="project" value="TreeGrafter"/>
</dbReference>
<protein>
    <recommendedName>
        <fullName evidence="7">NNMT/PNMT/TEMT family protein</fullName>
    </recommendedName>
</protein>
<sequence>MAATAAPSSSSILANKKNCSDAVEKVEKQTNGGDNAVFQPNDYDKHFDPQAYLQFYYSSESMSQGTRVSLFVLPIFAQILKETIPEKERSSLIDMGAGPTIYSAICFREVVSRIYLTDYVQNNLDVLESWLTKSKPFDWSGVVKVVLRNEGSRPMPDDKISEIIETVRQKVNNGGIFQADVHNENVIPFNKNKIVFDLMVSVFCLEAACSNFDEYKVAMRNMTKLIRPCGRLVLGSVTEDSSYVSGVSSSGQSTVFHLLHLTEEQIEECLEDCDFDLSTMRKYALNNEGVLFLMIKKNPAPPRKLTRQVTLDGAKV</sequence>
<evidence type="ECO:0000313" key="5">
    <source>
        <dbReference type="EMBL" id="TKR57677.1"/>
    </source>
</evidence>
<name>A0A4U5LP41_STECR</name>
<reference evidence="5 6" key="2">
    <citation type="journal article" date="2019" name="G3 (Bethesda)">
        <title>Hybrid Assembly of the Genome of the Entomopathogenic Nematode Steinernema carpocapsae Identifies the X-Chromosome.</title>
        <authorList>
            <person name="Serra L."/>
            <person name="Macchietto M."/>
            <person name="Macias-Munoz A."/>
            <person name="McGill C.J."/>
            <person name="Rodriguez I.M."/>
            <person name="Rodriguez B."/>
            <person name="Murad R."/>
            <person name="Mortazavi A."/>
        </authorList>
    </citation>
    <scope>NUCLEOTIDE SEQUENCE [LARGE SCALE GENOMIC DNA]</scope>
    <source>
        <strain evidence="5 6">ALL</strain>
    </source>
</reference>
<evidence type="ECO:0000313" key="6">
    <source>
        <dbReference type="Proteomes" id="UP000298663"/>
    </source>
</evidence>
<dbReference type="InterPro" id="IPR000940">
    <property type="entry name" value="NNMT_TEMT_trans"/>
</dbReference>
<evidence type="ECO:0000256" key="3">
    <source>
        <dbReference type="ARBA" id="ARBA00022679"/>
    </source>
</evidence>
<gene>
    <name evidence="5" type="ORF">L596_030347</name>
</gene>
<dbReference type="EMBL" id="AZBU02000014">
    <property type="protein sequence ID" value="TKR57677.1"/>
    <property type="molecule type" value="Genomic_DNA"/>
</dbReference>
<dbReference type="OrthoDB" id="10050085at2759"/>
<keyword evidence="6" id="KW-1185">Reference proteome</keyword>
<dbReference type="GO" id="GO:0032259">
    <property type="term" value="P:methylation"/>
    <property type="evidence" value="ECO:0007669"/>
    <property type="project" value="UniProtKB-KW"/>
</dbReference>
<keyword evidence="2" id="KW-0489">Methyltransferase</keyword>
<evidence type="ECO:0000256" key="4">
    <source>
        <dbReference type="ARBA" id="ARBA00022691"/>
    </source>
</evidence>